<sequence>MNGEGRRTDRIERKGGDRGHLRLGLEQATYQVVTGWIHITNSTREWAAGCRLETETEISARSLKFKVGGRCYFVLSRTRPLPYNTIKINHPAPEEDCADDISAIVFRDAYEDGSLDYDHSSLASIPDHISRDVVEYIHTPIVDHSSPIVDLVGSVLDFVGDVEVTQFFGPINRQNEVVAPTIDLVEEPTVVFPAAAPVEAVEVGRAAEEDITGHPSASPIESKSYEEDDSDLGDIIDGYYSTSLADKKGCLYVSLPYKVANVISEPEPVKVQIAKPAAFKLAAFGSIPLLDQNLIDEFIQTQGAPRRKQRADDVGVRCNGCHSDIVKEVIEEYLKVLSKHNLENRIDEIDIAGVLSEDCKCSVIDSSSSGLVCSAIGSSSSESGCSVMGVSHSDNSSSPTTPNHIQAACISADAEPDKHHKVIAATSANSTPVTAFHTSPTIATPKCQTPTLLIRYRLNSEYRRFYTSSRPSGIPVRQRTQSQALSQSSSQSTPPRPPFAPAHFVMRWLNGMPHGSISSPTNIRANSHSPIPGSPPSSLRSIGKI</sequence>
<dbReference type="EMBL" id="JAFIQS010000007">
    <property type="protein sequence ID" value="KAG5167253.1"/>
    <property type="molecule type" value="Genomic_DNA"/>
</dbReference>
<feature type="compositionally biased region" description="Low complexity" evidence="1">
    <location>
        <begin position="477"/>
        <end position="493"/>
    </location>
</feature>
<comment type="caution">
    <text evidence="2">The sequence shown here is derived from an EMBL/GenBank/DDBJ whole genome shotgun (WGS) entry which is preliminary data.</text>
</comment>
<feature type="compositionally biased region" description="Polar residues" evidence="1">
    <location>
        <begin position="516"/>
        <end position="526"/>
    </location>
</feature>
<evidence type="ECO:0000256" key="1">
    <source>
        <dbReference type="SAM" id="MobiDB-lite"/>
    </source>
</evidence>
<organism evidence="2">
    <name type="scientific">Psilocybe cubensis</name>
    <name type="common">Psychedelic mushroom</name>
    <name type="synonym">Stropharia cubensis</name>
    <dbReference type="NCBI Taxonomy" id="181762"/>
    <lineage>
        <taxon>Eukaryota</taxon>
        <taxon>Fungi</taxon>
        <taxon>Dikarya</taxon>
        <taxon>Basidiomycota</taxon>
        <taxon>Agaricomycotina</taxon>
        <taxon>Agaricomycetes</taxon>
        <taxon>Agaricomycetidae</taxon>
        <taxon>Agaricales</taxon>
        <taxon>Agaricineae</taxon>
        <taxon>Strophariaceae</taxon>
        <taxon>Psilocybe</taxon>
    </lineage>
</organism>
<dbReference type="AlphaFoldDB" id="A0A8H8CJ06"/>
<evidence type="ECO:0000313" key="2">
    <source>
        <dbReference type="EMBL" id="KAG5167253.1"/>
    </source>
</evidence>
<proteinExistence type="predicted"/>
<gene>
    <name evidence="2" type="ORF">JR316_007598</name>
</gene>
<name>A0A8H8CJ06_PSICU</name>
<feature type="region of interest" description="Disordered" evidence="1">
    <location>
        <begin position="208"/>
        <end position="229"/>
    </location>
</feature>
<protein>
    <submittedName>
        <fullName evidence="2">Uncharacterized protein</fullName>
    </submittedName>
</protein>
<feature type="compositionally biased region" description="Low complexity" evidence="1">
    <location>
        <begin position="527"/>
        <end position="545"/>
    </location>
</feature>
<feature type="region of interest" description="Disordered" evidence="1">
    <location>
        <begin position="468"/>
        <end position="501"/>
    </location>
</feature>
<accession>A0A8H8CJ06</accession>
<feature type="region of interest" description="Disordered" evidence="1">
    <location>
        <begin position="516"/>
        <end position="545"/>
    </location>
</feature>
<reference evidence="2" key="1">
    <citation type="submission" date="2021-02" db="EMBL/GenBank/DDBJ databases">
        <title>Psilocybe cubensis genome.</title>
        <authorList>
            <person name="Mckernan K.J."/>
            <person name="Crawford S."/>
            <person name="Trippe A."/>
            <person name="Kane L.T."/>
            <person name="Mclaughlin S."/>
        </authorList>
    </citation>
    <scope>NUCLEOTIDE SEQUENCE [LARGE SCALE GENOMIC DNA]</scope>
    <source>
        <strain evidence="2">MGC-MH-2018</strain>
    </source>
</reference>